<evidence type="ECO:0000313" key="1">
    <source>
        <dbReference type="EMBL" id="KAH9637125.1"/>
    </source>
</evidence>
<protein>
    <recommendedName>
        <fullName evidence="3">DUF4200 domain-containing protein</fullName>
    </recommendedName>
</protein>
<dbReference type="InterPro" id="IPR051147">
    <property type="entry name" value="CFAP_domain-containing"/>
</dbReference>
<reference evidence="1" key="1">
    <citation type="journal article" date="2021" name="G3 (Bethesda)">
        <title>Genome and transcriptome analysis of the beet armyworm Spodoptera exigua reveals targets for pest control. .</title>
        <authorList>
            <person name="Simon S."/>
            <person name="Breeschoten T."/>
            <person name="Jansen H.J."/>
            <person name="Dirks R.P."/>
            <person name="Schranz M.E."/>
            <person name="Ros V.I.D."/>
        </authorList>
    </citation>
    <scope>NUCLEOTIDE SEQUENCE</scope>
    <source>
        <strain evidence="1">TB_SE_WUR_2020</strain>
    </source>
</reference>
<proteinExistence type="predicted"/>
<sequence>MDKLKKAKRIKRQTRKTIAGIKLPPIEPVEGIKTIVDVDPAYYSLVEGRPLKQNKSIHEYKKHIKSLALNRTLHGFLVDEILRIDREIETERNIYETAYKHFEEYQNSFDKFLADDNNKTIAIMQKSDALAKELANQTENHKKANYDMSSLKSKLQYIDETLMILLSFQNFLYKASPILWQNNNNIRLDEDHSEIFVMDSDVFVKIDEDAIKKKLNDLPMPLLYFETPKQLLTIFDLLEKQNLNYLLLTTEFNSEKNKFLKALDVFKIILRQELDFIKEKIKEVQHTIKWNEEREAEIKEIFFRILEQKIRNIVSSDMTLQIFNYVEFAYEQLIAPNETKFASLDMALALEREYDNLTLNISAYDLNMIKQIEKETYEHGHVEIKRAKEAFKLLKDVDKLSKRLKSSYEPTRRKIYE</sequence>
<evidence type="ECO:0008006" key="3">
    <source>
        <dbReference type="Google" id="ProtNLM"/>
    </source>
</evidence>
<dbReference type="AlphaFoldDB" id="A0A922MIN9"/>
<comment type="caution">
    <text evidence="1">The sequence shown here is derived from an EMBL/GenBank/DDBJ whole genome shotgun (WGS) entry which is preliminary data.</text>
</comment>
<organism evidence="1 2">
    <name type="scientific">Spodoptera exigua</name>
    <name type="common">Beet armyworm</name>
    <name type="synonym">Noctua fulgens</name>
    <dbReference type="NCBI Taxonomy" id="7107"/>
    <lineage>
        <taxon>Eukaryota</taxon>
        <taxon>Metazoa</taxon>
        <taxon>Ecdysozoa</taxon>
        <taxon>Arthropoda</taxon>
        <taxon>Hexapoda</taxon>
        <taxon>Insecta</taxon>
        <taxon>Pterygota</taxon>
        <taxon>Neoptera</taxon>
        <taxon>Endopterygota</taxon>
        <taxon>Lepidoptera</taxon>
        <taxon>Glossata</taxon>
        <taxon>Ditrysia</taxon>
        <taxon>Noctuoidea</taxon>
        <taxon>Noctuidae</taxon>
        <taxon>Amphipyrinae</taxon>
        <taxon>Spodoptera</taxon>
    </lineage>
</organism>
<dbReference type="PANTHER" id="PTHR21683:SF3">
    <property type="entry name" value="CILIA AND FLAGELLA ASSOCIATED PROTEIN 100"/>
    <property type="match status" value="1"/>
</dbReference>
<dbReference type="Proteomes" id="UP000814243">
    <property type="component" value="Unassembled WGS sequence"/>
</dbReference>
<evidence type="ECO:0000313" key="2">
    <source>
        <dbReference type="Proteomes" id="UP000814243"/>
    </source>
</evidence>
<dbReference type="PANTHER" id="PTHR21683">
    <property type="entry name" value="COILED-COIL DOMAIN-CONTAINING PROTEIN 42 LIKE-2-LIKE-RELATED"/>
    <property type="match status" value="1"/>
</dbReference>
<name>A0A922MIN9_SPOEX</name>
<gene>
    <name evidence="1" type="ORF">HF086_016147</name>
</gene>
<accession>A0A922MIN9</accession>
<dbReference type="EMBL" id="JACEFF010000449">
    <property type="protein sequence ID" value="KAH9637125.1"/>
    <property type="molecule type" value="Genomic_DNA"/>
</dbReference>